<name>A6JB07_RAT</name>
<dbReference type="PANTHER" id="PTHR15054:SF3">
    <property type="entry name" value="SARCOPLASMIC RETICULUM HISTIDINE-RICH CALCIUM-BINDING PROTEIN"/>
    <property type="match status" value="1"/>
</dbReference>
<sequence length="177" mass="19635">MGFQEPWLYSCLLWATVAILLVPPVVTQELRGTGLGLGNWNNNAGIPGSSEDLSTEYGHHIHSHGAYQGEKDRHHREEDEDFSREYGHQGPCVATVLSATDVVNVKAATVMRRTWGNTVTSVSTANSATSARWSVTHSALQEATLTISPPLCIKLWLTCWRRKSPDLATWQEPHLFL</sequence>
<feature type="signal peptide" evidence="1">
    <location>
        <begin position="1"/>
        <end position="27"/>
    </location>
</feature>
<evidence type="ECO:0000256" key="1">
    <source>
        <dbReference type="SAM" id="SignalP"/>
    </source>
</evidence>
<keyword evidence="1" id="KW-0732">Signal</keyword>
<dbReference type="PANTHER" id="PTHR15054">
    <property type="entry name" value="HISTIDINE-RICH CALCIUM-BINDING PROTEIN-RELATED"/>
    <property type="match status" value="1"/>
</dbReference>
<evidence type="ECO:0000313" key="4">
    <source>
        <dbReference type="RGD" id="727864"/>
    </source>
</evidence>
<evidence type="ECO:0000313" key="3">
    <source>
        <dbReference type="Proteomes" id="UP000234681"/>
    </source>
</evidence>
<dbReference type="EMBL" id="CH473979">
    <property type="protein sequence ID" value="EDM07377.1"/>
    <property type="molecule type" value="Genomic_DNA"/>
</dbReference>
<dbReference type="RGD" id="727864">
    <property type="gene designation" value="Hrc"/>
</dbReference>
<dbReference type="AlphaFoldDB" id="A6JB07"/>
<dbReference type="GO" id="GO:0005509">
    <property type="term" value="F:calcium ion binding"/>
    <property type="evidence" value="ECO:0007669"/>
    <property type="project" value="InterPro"/>
</dbReference>
<evidence type="ECO:0000313" key="2">
    <source>
        <dbReference type="EMBL" id="EDM07377.1"/>
    </source>
</evidence>
<organism evidence="2 3">
    <name type="scientific">Rattus norvegicus</name>
    <name type="common">Rat</name>
    <dbReference type="NCBI Taxonomy" id="10116"/>
    <lineage>
        <taxon>Eukaryota</taxon>
        <taxon>Metazoa</taxon>
        <taxon>Chordata</taxon>
        <taxon>Craniata</taxon>
        <taxon>Vertebrata</taxon>
        <taxon>Euteleostomi</taxon>
        <taxon>Mammalia</taxon>
        <taxon>Eutheria</taxon>
        <taxon>Euarchontoglires</taxon>
        <taxon>Glires</taxon>
        <taxon>Rodentia</taxon>
        <taxon>Myomorpha</taxon>
        <taxon>Muroidea</taxon>
        <taxon>Muridae</taxon>
        <taxon>Murinae</taxon>
        <taxon>Rattus</taxon>
    </lineage>
</organism>
<accession>A6JB07</accession>
<reference evidence="2 3" key="1">
    <citation type="submission" date="2005-09" db="EMBL/GenBank/DDBJ databases">
        <authorList>
            <person name="Mural R.J."/>
            <person name="Li P.W."/>
            <person name="Adams M.D."/>
            <person name="Amanatides P.G."/>
            <person name="Baden-Tillson H."/>
            <person name="Barnstead M."/>
            <person name="Chin S.H."/>
            <person name="Dew I."/>
            <person name="Evans C.A."/>
            <person name="Ferriera S."/>
            <person name="Flanigan M."/>
            <person name="Fosler C."/>
            <person name="Glodek A."/>
            <person name="Gu Z."/>
            <person name="Holt R.A."/>
            <person name="Jennings D."/>
            <person name="Kraft C.L."/>
            <person name="Lu F."/>
            <person name="Nguyen T."/>
            <person name="Nusskern D.R."/>
            <person name="Pfannkoch C.M."/>
            <person name="Sitter C."/>
            <person name="Sutton G.G."/>
            <person name="Venter J.C."/>
            <person name="Wang Z."/>
            <person name="Woodage T."/>
            <person name="Zheng X.H."/>
            <person name="Zhong F."/>
        </authorList>
    </citation>
    <scope>NUCLEOTIDE SEQUENCE [LARGE SCALE GENOMIC DNA]</scope>
    <source>
        <strain>BN</strain>
        <strain evidence="3">Sprague-Dawley</strain>
    </source>
</reference>
<gene>
    <name evidence="2 4" type="primary">Hrc</name>
    <name evidence="2" type="ORF">rCG_53876</name>
</gene>
<dbReference type="Proteomes" id="UP000234681">
    <property type="component" value="Chromosome 1"/>
</dbReference>
<dbReference type="AGR" id="RGD:727864"/>
<protein>
    <submittedName>
        <fullName evidence="2">Histidine rich calcium binding protein, isoform CRA_c</fullName>
    </submittedName>
</protein>
<dbReference type="InterPro" id="IPR015666">
    <property type="entry name" value="HRC"/>
</dbReference>
<proteinExistence type="predicted"/>
<feature type="chain" id="PRO_5039930593" evidence="1">
    <location>
        <begin position="28"/>
        <end position="177"/>
    </location>
</feature>